<evidence type="ECO:0000256" key="7">
    <source>
        <dbReference type="ARBA" id="ARBA00022827"/>
    </source>
</evidence>
<name>A0A917ZD07_9GAMM</name>
<protein>
    <recommendedName>
        <fullName evidence="9">Probable malate:quinone oxidoreductase</fullName>
        <ecNumber evidence="9">1.1.5.4</ecNumber>
    </recommendedName>
    <alternativeName>
        <fullName evidence="9">MQO</fullName>
    </alternativeName>
    <alternativeName>
        <fullName evidence="9">Malate dehydrogenase [quinone]</fullName>
    </alternativeName>
</protein>
<dbReference type="Proteomes" id="UP000599578">
    <property type="component" value="Unassembled WGS sequence"/>
</dbReference>
<evidence type="ECO:0000313" key="12">
    <source>
        <dbReference type="Proteomes" id="UP000599578"/>
    </source>
</evidence>
<dbReference type="NCBIfam" id="NF003613">
    <property type="entry name" value="PRK05257.3-4"/>
    <property type="match status" value="1"/>
</dbReference>
<keyword evidence="6 9" id="KW-0285">Flavoprotein</keyword>
<comment type="caution">
    <text evidence="11">The sequence shown here is derived from an EMBL/GenBank/DDBJ whole genome shotgun (WGS) entry which is preliminary data.</text>
</comment>
<dbReference type="SUPFAM" id="SSF51905">
    <property type="entry name" value="FAD/NAD(P)-binding domain"/>
    <property type="match status" value="1"/>
</dbReference>
<keyword evidence="8 9" id="KW-0560">Oxidoreductase</keyword>
<feature type="region of interest" description="Disordered" evidence="10">
    <location>
        <begin position="498"/>
        <end position="518"/>
    </location>
</feature>
<reference evidence="11 12" key="1">
    <citation type="journal article" date="2014" name="Int. J. Syst. Evol. Microbiol.">
        <title>Complete genome sequence of Corynebacterium casei LMG S-19264T (=DSM 44701T), isolated from a smear-ripened cheese.</title>
        <authorList>
            <consortium name="US DOE Joint Genome Institute (JGI-PGF)"/>
            <person name="Walter F."/>
            <person name="Albersmeier A."/>
            <person name="Kalinowski J."/>
            <person name="Ruckert C."/>
        </authorList>
    </citation>
    <scope>NUCLEOTIDE SEQUENCE [LARGE SCALE GENOMIC DNA]</scope>
    <source>
        <strain evidence="11 12">CGMCC 1.7286</strain>
    </source>
</reference>
<comment type="catalytic activity">
    <reaction evidence="1 9">
        <text>(S)-malate + a quinone = a quinol + oxaloacetate</text>
        <dbReference type="Rhea" id="RHEA:46012"/>
        <dbReference type="ChEBI" id="CHEBI:15589"/>
        <dbReference type="ChEBI" id="CHEBI:16452"/>
        <dbReference type="ChEBI" id="CHEBI:24646"/>
        <dbReference type="ChEBI" id="CHEBI:132124"/>
        <dbReference type="EC" id="1.1.5.4"/>
    </reaction>
</comment>
<evidence type="ECO:0000256" key="9">
    <source>
        <dbReference type="HAMAP-Rule" id="MF_00212"/>
    </source>
</evidence>
<dbReference type="GO" id="GO:0047545">
    <property type="term" value="F:(S)-2-hydroxyglutarate dehydrogenase activity"/>
    <property type="evidence" value="ECO:0007669"/>
    <property type="project" value="TreeGrafter"/>
</dbReference>
<sequence length="518" mass="56960">MTTKTVDVLLVGAGAMSTTLGMLLKQLDPTLKITLVERLDHVAHESTDGWNNAGTGHAAYCELNYTPQKPDGSIDTAKAFAINSAFEVSLQFWSYLVGQNILPEPKSFINPTPHQSFVWGKENVSFLRKRFEALSAHPAFADMEYSEDPEVLREWMPLVMQNRSADEAVAGTRVRYGSDVDFGSLARCMASHLETQPGFEMLLSRTVRDLKRKSDGRWRVKIKNNQTGEREKLYARFVFLGAGGGALPLLQMSGIPEGNGYGGFPVSGQWLVCKKPEIVEQHLAKVYGKAPIGAPPMSVPHLDTRIINGEKALLFGPFAGFTTKFLKKGSKLDLPKSIKANNLKSMMSVGMNNMDLTRYLISEVMQSHDSRIDALRRFFPEARSEDWSLSYAGQRVQIIKKDKSNGGGKLEFGTEVITSEDGSLAALLGASPGASTAVNTMINIIERCFPEQMAGEAWQQQMKAMVPSYGQSLTEDPVLLKQVRQHTLSTLELDQLDASSPKLSAAAEPAESRHNLAS</sequence>
<accession>A0A917ZD07</accession>
<evidence type="ECO:0000313" key="11">
    <source>
        <dbReference type="EMBL" id="GGO81168.1"/>
    </source>
</evidence>
<evidence type="ECO:0000256" key="5">
    <source>
        <dbReference type="ARBA" id="ARBA00022532"/>
    </source>
</evidence>
<dbReference type="GO" id="GO:0006099">
    <property type="term" value="P:tricarboxylic acid cycle"/>
    <property type="evidence" value="ECO:0007669"/>
    <property type="project" value="UniProtKB-UniRule"/>
</dbReference>
<dbReference type="GO" id="GO:0008924">
    <property type="term" value="F:L-malate dehydrogenase (quinone) activity"/>
    <property type="evidence" value="ECO:0007669"/>
    <property type="project" value="UniProtKB-UniRule"/>
</dbReference>
<dbReference type="NCBIfam" id="NF003606">
    <property type="entry name" value="PRK05257.2-1"/>
    <property type="match status" value="1"/>
</dbReference>
<dbReference type="NCBIfam" id="NF009875">
    <property type="entry name" value="PRK13339.1"/>
    <property type="match status" value="1"/>
</dbReference>
<comment type="pathway">
    <text evidence="3 9">Carbohydrate metabolism; tricarboxylic acid cycle; oxaloacetate from (S)-malate (quinone route): step 1/1.</text>
</comment>
<dbReference type="NCBIfam" id="NF003608">
    <property type="entry name" value="PRK05257.2-4"/>
    <property type="match status" value="1"/>
</dbReference>
<dbReference type="HAMAP" id="MF_00212">
    <property type="entry name" value="MQO"/>
    <property type="match status" value="1"/>
</dbReference>
<comment type="cofactor">
    <cofactor evidence="2 9">
        <name>FAD</name>
        <dbReference type="ChEBI" id="CHEBI:57692"/>
    </cofactor>
</comment>
<evidence type="ECO:0000256" key="3">
    <source>
        <dbReference type="ARBA" id="ARBA00005012"/>
    </source>
</evidence>
<dbReference type="InterPro" id="IPR006231">
    <property type="entry name" value="MQO"/>
</dbReference>
<dbReference type="RefSeq" id="WP_188860403.1">
    <property type="nucleotide sequence ID" value="NZ_BMLT01000004.1"/>
</dbReference>
<dbReference type="NCBIfam" id="TIGR01320">
    <property type="entry name" value="mal_quin_oxido"/>
    <property type="match status" value="1"/>
</dbReference>
<dbReference type="Pfam" id="PF06039">
    <property type="entry name" value="Mqo"/>
    <property type="match status" value="1"/>
</dbReference>
<dbReference type="PANTHER" id="PTHR43104">
    <property type="entry name" value="L-2-HYDROXYGLUTARATE DEHYDROGENASE, MITOCHONDRIAL"/>
    <property type="match status" value="1"/>
</dbReference>
<evidence type="ECO:0000256" key="8">
    <source>
        <dbReference type="ARBA" id="ARBA00023002"/>
    </source>
</evidence>
<evidence type="ECO:0000256" key="10">
    <source>
        <dbReference type="SAM" id="MobiDB-lite"/>
    </source>
</evidence>
<dbReference type="EMBL" id="BMLT01000004">
    <property type="protein sequence ID" value="GGO81168.1"/>
    <property type="molecule type" value="Genomic_DNA"/>
</dbReference>
<dbReference type="AlphaFoldDB" id="A0A917ZD07"/>
<evidence type="ECO:0000256" key="2">
    <source>
        <dbReference type="ARBA" id="ARBA00001974"/>
    </source>
</evidence>
<organism evidence="11 12">
    <name type="scientific">Marinobacterium nitratireducens</name>
    <dbReference type="NCBI Taxonomy" id="518897"/>
    <lineage>
        <taxon>Bacteria</taxon>
        <taxon>Pseudomonadati</taxon>
        <taxon>Pseudomonadota</taxon>
        <taxon>Gammaproteobacteria</taxon>
        <taxon>Oceanospirillales</taxon>
        <taxon>Oceanospirillaceae</taxon>
        <taxon>Marinobacterium</taxon>
    </lineage>
</organism>
<dbReference type="NCBIfam" id="NF003603">
    <property type="entry name" value="PRK05257.1-1"/>
    <property type="match status" value="1"/>
</dbReference>
<comment type="similarity">
    <text evidence="4 9">Belongs to the MQO family.</text>
</comment>
<dbReference type="InterPro" id="IPR036188">
    <property type="entry name" value="FAD/NAD-bd_sf"/>
</dbReference>
<keyword evidence="7 9" id="KW-0274">FAD</keyword>
<keyword evidence="12" id="KW-1185">Reference proteome</keyword>
<dbReference type="PANTHER" id="PTHR43104:SF2">
    <property type="entry name" value="L-2-HYDROXYGLUTARATE DEHYDROGENASE, MITOCHONDRIAL"/>
    <property type="match status" value="1"/>
</dbReference>
<proteinExistence type="inferred from homology"/>
<evidence type="ECO:0000256" key="4">
    <source>
        <dbReference type="ARBA" id="ARBA00006389"/>
    </source>
</evidence>
<evidence type="ECO:0000256" key="1">
    <source>
        <dbReference type="ARBA" id="ARBA00001139"/>
    </source>
</evidence>
<gene>
    <name evidence="9 11" type="primary">mqo</name>
    <name evidence="11" type="ORF">GCM10011348_19600</name>
</gene>
<dbReference type="NCBIfam" id="NF003611">
    <property type="entry name" value="PRK05257.3-2"/>
    <property type="match status" value="1"/>
</dbReference>
<dbReference type="EC" id="1.1.5.4" evidence="9"/>
<dbReference type="NCBIfam" id="NF003605">
    <property type="entry name" value="PRK05257.1-4"/>
    <property type="match status" value="1"/>
</dbReference>
<keyword evidence="5 9" id="KW-0816">Tricarboxylic acid cycle</keyword>
<evidence type="ECO:0000256" key="6">
    <source>
        <dbReference type="ARBA" id="ARBA00022630"/>
    </source>
</evidence>